<evidence type="ECO:0008006" key="4">
    <source>
        <dbReference type="Google" id="ProtNLM"/>
    </source>
</evidence>
<comment type="caution">
    <text evidence="2">The sequence shown here is derived from an EMBL/GenBank/DDBJ whole genome shotgun (WGS) entry which is preliminary data.</text>
</comment>
<dbReference type="SUPFAM" id="SSF55874">
    <property type="entry name" value="ATPase domain of HSP90 chaperone/DNA topoisomerase II/histidine kinase"/>
    <property type="match status" value="1"/>
</dbReference>
<dbReference type="STRING" id="1432307.W9CS30"/>
<reference evidence="2 3" key="1">
    <citation type="journal article" date="2014" name="Genome Announc.">
        <title>Draft genome sequence of Sclerotinia borealis, a psychrophilic plant pathogenic fungus.</title>
        <authorList>
            <person name="Mardanov A.V."/>
            <person name="Beletsky A.V."/>
            <person name="Kadnikov V.V."/>
            <person name="Ignatov A.N."/>
            <person name="Ravin N.V."/>
        </authorList>
    </citation>
    <scope>NUCLEOTIDE SEQUENCE [LARGE SCALE GENOMIC DNA]</scope>
    <source>
        <strain evidence="3">F-4157</strain>
    </source>
</reference>
<evidence type="ECO:0000313" key="2">
    <source>
        <dbReference type="EMBL" id="ESZ98908.1"/>
    </source>
</evidence>
<dbReference type="InterPro" id="IPR052957">
    <property type="entry name" value="Auxin_embryo_med"/>
</dbReference>
<dbReference type="PANTHER" id="PTHR32387:SF0">
    <property type="entry name" value="PROTEIN NO VEIN"/>
    <property type="match status" value="1"/>
</dbReference>
<sequence length="753" mass="85346">MERLRNNAEHLTLQKQHAKLLSRTAQGSTKLHKLRIDKGRITREDREFLERETPDILKSVDNNRRKFGNAARVLATQFYQKSTRFIYELIQNAEENRYTIAAEPPCLSFTLQPDQVIIDSNEDGFTRKDIKSICSIGESTKTDIQGYIGKKASSGPYSFAFEYLKGDRVNSGPSMVTPINESRQELPGGVRTRTVLYLYKDKDREALYQDLLTLPNTLLLFLKNLQQLTVKFEVPDKDIQKVQFYLSSNNKGRFHNIVEIKTAVTGMKSSITPKSFWVKKHRAVNLPVDSARRDIYEAEVVLAFPIDEHDVPVIENQDVFAFLPLRKVGYKFLLQSDFIIKDNRENVVDSAWNKRLLEEVVTTFRSAIDGPNGFLEHDTLRYSWVRYIPTDSIADDFWGFLGSFAFVDPKEYSGIFKNKINLLDFSLEEVHTINLILVGLGLYERYKETKIGAGLLDDALTKDLRRKAYAICRYAAHHGSNNVIPTYRLLQTLKVFTSDSIAKEVSITHNKIIISINVLAASLHTAQDDDGLKLYVPKEQRQRDVCLSRQLPIELIKHLGIPKLPNGAELGSILTATRFFTVDAILDSDGIIEVPGISPPEDHSESELSTPDDSANIVSPTIDAESESITASPETASKTGGARSDIEPPSMTNTKICLTGHRRPEFERSPTYYIEVKTTLGPLDTPFYCSQNQFDIMENLKLQDNQSLSEVYLIARVFKLGARGMGFKLYLDPADLRRKGQLKFTSDKYIITT</sequence>
<evidence type="ECO:0000256" key="1">
    <source>
        <dbReference type="SAM" id="MobiDB-lite"/>
    </source>
</evidence>
<accession>W9CS30</accession>
<proteinExistence type="predicted"/>
<evidence type="ECO:0000313" key="3">
    <source>
        <dbReference type="Proteomes" id="UP000019487"/>
    </source>
</evidence>
<dbReference type="OrthoDB" id="1262810at2759"/>
<dbReference type="EMBL" id="AYSA01000028">
    <property type="protein sequence ID" value="ESZ98908.1"/>
    <property type="molecule type" value="Genomic_DNA"/>
</dbReference>
<dbReference type="PANTHER" id="PTHR32387">
    <property type="entry name" value="WU:FJ29H11"/>
    <property type="match status" value="1"/>
</dbReference>
<feature type="compositionally biased region" description="Polar residues" evidence="1">
    <location>
        <begin position="607"/>
        <end position="619"/>
    </location>
</feature>
<name>W9CS30_SCLBF</name>
<dbReference type="AlphaFoldDB" id="W9CS30"/>
<gene>
    <name evidence="2" type="ORF">SBOR_0766</name>
</gene>
<dbReference type="HOGENOM" id="CLU_405983_0_0_1"/>
<organism evidence="2 3">
    <name type="scientific">Sclerotinia borealis (strain F-4128)</name>
    <dbReference type="NCBI Taxonomy" id="1432307"/>
    <lineage>
        <taxon>Eukaryota</taxon>
        <taxon>Fungi</taxon>
        <taxon>Dikarya</taxon>
        <taxon>Ascomycota</taxon>
        <taxon>Pezizomycotina</taxon>
        <taxon>Leotiomycetes</taxon>
        <taxon>Helotiales</taxon>
        <taxon>Sclerotiniaceae</taxon>
        <taxon>Sclerotinia</taxon>
    </lineage>
</organism>
<feature type="compositionally biased region" description="Polar residues" evidence="1">
    <location>
        <begin position="627"/>
        <end position="638"/>
    </location>
</feature>
<keyword evidence="3" id="KW-1185">Reference proteome</keyword>
<dbReference type="Proteomes" id="UP000019487">
    <property type="component" value="Unassembled WGS sequence"/>
</dbReference>
<feature type="region of interest" description="Disordered" evidence="1">
    <location>
        <begin position="593"/>
        <end position="660"/>
    </location>
</feature>
<dbReference type="InterPro" id="IPR036890">
    <property type="entry name" value="HATPase_C_sf"/>
</dbReference>
<protein>
    <recommendedName>
        <fullName evidence="4">Protein NO VEIN C-terminal domain-containing protein</fullName>
    </recommendedName>
</protein>